<feature type="region of interest" description="Disordered" evidence="7">
    <location>
        <begin position="369"/>
        <end position="412"/>
    </location>
</feature>
<evidence type="ECO:0000313" key="10">
    <source>
        <dbReference type="RefSeq" id="XP_010417221.1"/>
    </source>
</evidence>
<evidence type="ECO:0000256" key="1">
    <source>
        <dbReference type="ARBA" id="ARBA00004123"/>
    </source>
</evidence>
<dbReference type="Gene3D" id="2.40.330.10">
    <property type="entry name" value="DNA-binding pseudobarrel domain"/>
    <property type="match status" value="4"/>
</dbReference>
<dbReference type="InterPro" id="IPR039218">
    <property type="entry name" value="REM_fam"/>
</dbReference>
<keyword evidence="4" id="KW-0238">DNA-binding</keyword>
<comment type="subcellular location">
    <subcellularLocation>
        <location evidence="1">Nucleus</location>
    </subcellularLocation>
</comment>
<proteinExistence type="predicted"/>
<evidence type="ECO:0000256" key="3">
    <source>
        <dbReference type="ARBA" id="ARBA00023015"/>
    </source>
</evidence>
<name>A0ABM0SWP8_CAMSA</name>
<evidence type="ECO:0000256" key="4">
    <source>
        <dbReference type="ARBA" id="ARBA00023125"/>
    </source>
</evidence>
<evidence type="ECO:0000256" key="7">
    <source>
        <dbReference type="SAM" id="MobiDB-lite"/>
    </source>
</evidence>
<feature type="domain" description="TF-B3" evidence="8">
    <location>
        <begin position="3"/>
        <end position="96"/>
    </location>
</feature>
<evidence type="ECO:0000256" key="6">
    <source>
        <dbReference type="ARBA" id="ARBA00023242"/>
    </source>
</evidence>
<evidence type="ECO:0000259" key="8">
    <source>
        <dbReference type="PROSITE" id="PS50863"/>
    </source>
</evidence>
<feature type="compositionally biased region" description="Basic and acidic residues" evidence="7">
    <location>
        <begin position="401"/>
        <end position="412"/>
    </location>
</feature>
<feature type="domain" description="TF-B3" evidence="8">
    <location>
        <begin position="433"/>
        <end position="530"/>
    </location>
</feature>
<dbReference type="Proteomes" id="UP000694864">
    <property type="component" value="Chromosome 7"/>
</dbReference>
<dbReference type="SMART" id="SM01019">
    <property type="entry name" value="B3"/>
    <property type="match status" value="4"/>
</dbReference>
<sequence>MANKHFFKPLLPGFHSHLTIPVAFFVKYIKGRDEQKKTAKLRSDASKIIWNVKLDGQRLTDGWKEFALAHDLRIGDIVIFRQERDLAFHVTLLGPSCCEIQHGSCLEEESNLEKKKEKKSPNEENEQDSCFVVNVAPSSLRYDLLLFPKAFVRENGVVTGSGEIVLMNEKGRSWTLKMKQKPSCGTIYIRGGWINFCHANGLKSGDTVTFKMIQRRGTRVLRLLPKEQKEEANDVSLSTEPESDEDSNIRKIQRQRKMKKSPRRDTESSSLDNSCFVASIAPSSLRYDTMYLPKKFMRENGIYTKRGEMILMNQKGRSWTLDLRRKNWCGTFFIKRGWKSFCRANGLSAGSIVTFKLIKKRGTLTLRLIPNEGEEEEEESSEANKGESLSRDQESDEESSHDEKNSQECSRRNEKKRRLLRWTASSSPSKNRFVTLTLTPYNVSASVLRLPRPFTRMNDIDKKTKMTLLDKQGKKWSTKLHLEDDKSKRLRMVGGWKGFLQANCVKANESIMLELIWEEDTICVLKFRSKVNL</sequence>
<keyword evidence="3" id="KW-0805">Transcription regulation</keyword>
<keyword evidence="9" id="KW-1185">Reference proteome</keyword>
<feature type="compositionally biased region" description="Basic and acidic residues" evidence="7">
    <location>
        <begin position="382"/>
        <end position="393"/>
    </location>
</feature>
<gene>
    <name evidence="10" type="primary">LOC104702985</name>
</gene>
<feature type="domain" description="TF-B3" evidence="8">
    <location>
        <begin position="275"/>
        <end position="372"/>
    </location>
</feature>
<keyword evidence="6" id="KW-0539">Nucleus</keyword>
<reference evidence="9" key="1">
    <citation type="journal article" date="2014" name="Nat. Commun.">
        <title>The emerging biofuel crop Camelina sativa retains a highly undifferentiated hexaploid genome structure.</title>
        <authorList>
            <person name="Kagale S."/>
            <person name="Koh C."/>
            <person name="Nixon J."/>
            <person name="Bollina V."/>
            <person name="Clarke W.E."/>
            <person name="Tuteja R."/>
            <person name="Spillane C."/>
            <person name="Robinson S.J."/>
            <person name="Links M.G."/>
            <person name="Clarke C."/>
            <person name="Higgins E.E."/>
            <person name="Huebert T."/>
            <person name="Sharpe A.G."/>
            <person name="Parkin I.A."/>
        </authorList>
    </citation>
    <scope>NUCLEOTIDE SEQUENCE [LARGE SCALE GENOMIC DNA]</scope>
    <source>
        <strain evidence="9">cv. DH55</strain>
    </source>
</reference>
<dbReference type="PROSITE" id="PS50863">
    <property type="entry name" value="B3"/>
    <property type="match status" value="4"/>
</dbReference>
<dbReference type="RefSeq" id="XP_010417221.1">
    <property type="nucleotide sequence ID" value="XM_010418919.2"/>
</dbReference>
<evidence type="ECO:0000256" key="5">
    <source>
        <dbReference type="ARBA" id="ARBA00023163"/>
    </source>
</evidence>
<reference evidence="10" key="2">
    <citation type="submission" date="2025-08" db="UniProtKB">
        <authorList>
            <consortium name="RefSeq"/>
        </authorList>
    </citation>
    <scope>IDENTIFICATION</scope>
    <source>
        <tissue evidence="10">Leaf</tissue>
    </source>
</reference>
<feature type="domain" description="TF-B3" evidence="8">
    <location>
        <begin position="130"/>
        <end position="227"/>
    </location>
</feature>
<keyword evidence="5" id="KW-0804">Transcription</keyword>
<evidence type="ECO:0000256" key="2">
    <source>
        <dbReference type="ARBA" id="ARBA00022737"/>
    </source>
</evidence>
<evidence type="ECO:0000313" key="9">
    <source>
        <dbReference type="Proteomes" id="UP000694864"/>
    </source>
</evidence>
<dbReference type="GeneID" id="104702985"/>
<accession>A0ABM0SWP8</accession>
<dbReference type="PANTHER" id="PTHR31674">
    <property type="entry name" value="B3 DOMAIN-CONTAINING PROTEIN REM-LIKE 3-RELATED"/>
    <property type="match status" value="1"/>
</dbReference>
<dbReference type="CDD" id="cd10017">
    <property type="entry name" value="B3_DNA"/>
    <property type="match status" value="4"/>
</dbReference>
<protein>
    <submittedName>
        <fullName evidence="10">B3 domain-containing protein REM14-like</fullName>
    </submittedName>
</protein>
<dbReference type="Pfam" id="PF02362">
    <property type="entry name" value="B3"/>
    <property type="match status" value="4"/>
</dbReference>
<dbReference type="SUPFAM" id="SSF101936">
    <property type="entry name" value="DNA-binding pseudobarrel domain"/>
    <property type="match status" value="4"/>
</dbReference>
<dbReference type="InterPro" id="IPR015300">
    <property type="entry name" value="DNA-bd_pseudobarrel_sf"/>
</dbReference>
<feature type="compositionally biased region" description="Acidic residues" evidence="7">
    <location>
        <begin position="372"/>
        <end position="381"/>
    </location>
</feature>
<dbReference type="InterPro" id="IPR003340">
    <property type="entry name" value="B3_DNA-bd"/>
</dbReference>
<keyword evidence="2" id="KW-0677">Repeat</keyword>
<organism evidence="9 10">
    <name type="scientific">Camelina sativa</name>
    <name type="common">False flax</name>
    <name type="synonym">Myagrum sativum</name>
    <dbReference type="NCBI Taxonomy" id="90675"/>
    <lineage>
        <taxon>Eukaryota</taxon>
        <taxon>Viridiplantae</taxon>
        <taxon>Streptophyta</taxon>
        <taxon>Embryophyta</taxon>
        <taxon>Tracheophyta</taxon>
        <taxon>Spermatophyta</taxon>
        <taxon>Magnoliopsida</taxon>
        <taxon>eudicotyledons</taxon>
        <taxon>Gunneridae</taxon>
        <taxon>Pentapetalae</taxon>
        <taxon>rosids</taxon>
        <taxon>malvids</taxon>
        <taxon>Brassicales</taxon>
        <taxon>Brassicaceae</taxon>
        <taxon>Camelineae</taxon>
        <taxon>Camelina</taxon>
    </lineage>
</organism>
<dbReference type="PANTHER" id="PTHR31674:SF62">
    <property type="entry name" value="B3 DOMAIN-CONTAINING PROTEIN REM14-RELATED"/>
    <property type="match status" value="1"/>
</dbReference>
<feature type="region of interest" description="Disordered" evidence="7">
    <location>
        <begin position="231"/>
        <end position="270"/>
    </location>
</feature>
<feature type="compositionally biased region" description="Basic residues" evidence="7">
    <location>
        <begin position="251"/>
        <end position="262"/>
    </location>
</feature>